<feature type="domain" description="Disease resistance protein winged helix" evidence="3">
    <location>
        <begin position="72"/>
        <end position="143"/>
    </location>
</feature>
<dbReference type="SUPFAM" id="SSF52540">
    <property type="entry name" value="P-loop containing nucleoside triphosphate hydrolases"/>
    <property type="match status" value="1"/>
</dbReference>
<name>A0AA88J6T9_FICCA</name>
<proteinExistence type="predicted"/>
<dbReference type="FunFam" id="1.10.10.10:FF:000322">
    <property type="entry name" value="Probable disease resistance protein At1g63360"/>
    <property type="match status" value="1"/>
</dbReference>
<organism evidence="4 5">
    <name type="scientific">Ficus carica</name>
    <name type="common">Common fig</name>
    <dbReference type="NCBI Taxonomy" id="3494"/>
    <lineage>
        <taxon>Eukaryota</taxon>
        <taxon>Viridiplantae</taxon>
        <taxon>Streptophyta</taxon>
        <taxon>Embryophyta</taxon>
        <taxon>Tracheophyta</taxon>
        <taxon>Spermatophyta</taxon>
        <taxon>Magnoliopsida</taxon>
        <taxon>eudicotyledons</taxon>
        <taxon>Gunneridae</taxon>
        <taxon>Pentapetalae</taxon>
        <taxon>rosids</taxon>
        <taxon>fabids</taxon>
        <taxon>Rosales</taxon>
        <taxon>Moraceae</taxon>
        <taxon>Ficeae</taxon>
        <taxon>Ficus</taxon>
    </lineage>
</organism>
<dbReference type="Gene3D" id="3.40.50.300">
    <property type="entry name" value="P-loop containing nucleotide triphosphate hydrolases"/>
    <property type="match status" value="1"/>
</dbReference>
<protein>
    <recommendedName>
        <fullName evidence="3">Disease resistance protein winged helix domain-containing protein</fullName>
    </recommendedName>
</protein>
<dbReference type="Pfam" id="PF23559">
    <property type="entry name" value="WHD_DRP"/>
    <property type="match status" value="1"/>
</dbReference>
<dbReference type="InterPro" id="IPR036388">
    <property type="entry name" value="WH-like_DNA-bd_sf"/>
</dbReference>
<comment type="caution">
    <text evidence="4">The sequence shown here is derived from an EMBL/GenBank/DDBJ whole genome shotgun (WGS) entry which is preliminary data.</text>
</comment>
<evidence type="ECO:0000313" key="5">
    <source>
        <dbReference type="Proteomes" id="UP001187192"/>
    </source>
</evidence>
<keyword evidence="2" id="KW-0611">Plant defense</keyword>
<dbReference type="PANTHER" id="PTHR23155">
    <property type="entry name" value="DISEASE RESISTANCE PROTEIN RP"/>
    <property type="match status" value="1"/>
</dbReference>
<dbReference type="Gene3D" id="1.10.10.10">
    <property type="entry name" value="Winged helix-like DNA-binding domain superfamily/Winged helix DNA-binding domain"/>
    <property type="match status" value="1"/>
</dbReference>
<reference evidence="4" key="1">
    <citation type="submission" date="2023-07" db="EMBL/GenBank/DDBJ databases">
        <title>draft genome sequence of fig (Ficus carica).</title>
        <authorList>
            <person name="Takahashi T."/>
            <person name="Nishimura K."/>
        </authorList>
    </citation>
    <scope>NUCLEOTIDE SEQUENCE</scope>
</reference>
<dbReference type="InterPro" id="IPR027417">
    <property type="entry name" value="P-loop_NTPase"/>
</dbReference>
<gene>
    <name evidence="4" type="ORF">TIFTF001_032526</name>
</gene>
<evidence type="ECO:0000256" key="1">
    <source>
        <dbReference type="ARBA" id="ARBA00022737"/>
    </source>
</evidence>
<accession>A0AA88J6T9</accession>
<dbReference type="InterPro" id="IPR044974">
    <property type="entry name" value="Disease_R_plants"/>
</dbReference>
<dbReference type="EMBL" id="BTGU01000150">
    <property type="protein sequence ID" value="GMN63442.1"/>
    <property type="molecule type" value="Genomic_DNA"/>
</dbReference>
<dbReference type="InterPro" id="IPR058922">
    <property type="entry name" value="WHD_DRP"/>
</dbReference>
<dbReference type="Proteomes" id="UP001187192">
    <property type="component" value="Unassembled WGS sequence"/>
</dbReference>
<sequence>MTSDFPRKGDQMANALQLQNRASMRTVISLVGTGGVGKTALASKVYDNEVILALSSDDLPHHLKSCFLFFGMFPENYSIADARIYRLWTAEGFVKRKKDKRYEDIAEEYLDELIHRNLVQVSYLECQGYDTVLKVHDMMQEIILLKTDELDAPLDSLPKEVGDLFHLKYLGLRNAKVKKLLKSVGPWRSKMANALTPFADIKIQCCQKLETISGPYP</sequence>
<dbReference type="AlphaFoldDB" id="A0AA88J6T9"/>
<evidence type="ECO:0000259" key="3">
    <source>
        <dbReference type="Pfam" id="PF23559"/>
    </source>
</evidence>
<dbReference type="PANTHER" id="PTHR23155:SF1205">
    <property type="entry name" value="DISEASE RESISTANCE PROTEIN RPM1"/>
    <property type="match status" value="1"/>
</dbReference>
<keyword evidence="5" id="KW-1185">Reference proteome</keyword>
<keyword evidence="1" id="KW-0677">Repeat</keyword>
<evidence type="ECO:0000313" key="4">
    <source>
        <dbReference type="EMBL" id="GMN63442.1"/>
    </source>
</evidence>
<dbReference type="GO" id="GO:0098542">
    <property type="term" value="P:defense response to other organism"/>
    <property type="evidence" value="ECO:0007669"/>
    <property type="project" value="TreeGrafter"/>
</dbReference>
<evidence type="ECO:0000256" key="2">
    <source>
        <dbReference type="ARBA" id="ARBA00022821"/>
    </source>
</evidence>